<organism evidence="1 2">
    <name type="scientific">Dentiscutata heterogama</name>
    <dbReference type="NCBI Taxonomy" id="1316150"/>
    <lineage>
        <taxon>Eukaryota</taxon>
        <taxon>Fungi</taxon>
        <taxon>Fungi incertae sedis</taxon>
        <taxon>Mucoromycota</taxon>
        <taxon>Glomeromycotina</taxon>
        <taxon>Glomeromycetes</taxon>
        <taxon>Diversisporales</taxon>
        <taxon>Gigasporaceae</taxon>
        <taxon>Dentiscutata</taxon>
    </lineage>
</organism>
<evidence type="ECO:0000313" key="1">
    <source>
        <dbReference type="EMBL" id="CAG8458344.1"/>
    </source>
</evidence>
<sequence>MADWFKVAVERKYIKLFEYGSFENLEIIGQGGFGNVFRAHSNDIGQVVALKELHNNSTSKNEDSFREFERE</sequence>
<accession>A0ACA9K840</accession>
<dbReference type="EMBL" id="CAJVPU010000666">
    <property type="protein sequence ID" value="CAG8458344.1"/>
    <property type="molecule type" value="Genomic_DNA"/>
</dbReference>
<reference evidence="1" key="1">
    <citation type="submission" date="2021-06" db="EMBL/GenBank/DDBJ databases">
        <authorList>
            <person name="Kallberg Y."/>
            <person name="Tangrot J."/>
            <person name="Rosling A."/>
        </authorList>
    </citation>
    <scope>NUCLEOTIDE SEQUENCE</scope>
    <source>
        <strain evidence="1">IL203A</strain>
    </source>
</reference>
<protein>
    <submittedName>
        <fullName evidence="1">7979_t:CDS:1</fullName>
    </submittedName>
</protein>
<feature type="non-terminal residue" evidence="1">
    <location>
        <position position="71"/>
    </location>
</feature>
<comment type="caution">
    <text evidence="1">The sequence shown here is derived from an EMBL/GenBank/DDBJ whole genome shotgun (WGS) entry which is preliminary data.</text>
</comment>
<name>A0ACA9K840_9GLOM</name>
<dbReference type="Proteomes" id="UP000789702">
    <property type="component" value="Unassembled WGS sequence"/>
</dbReference>
<proteinExistence type="predicted"/>
<keyword evidence="2" id="KW-1185">Reference proteome</keyword>
<gene>
    <name evidence="1" type="ORF">DHETER_LOCUS1168</name>
</gene>
<evidence type="ECO:0000313" key="2">
    <source>
        <dbReference type="Proteomes" id="UP000789702"/>
    </source>
</evidence>